<reference evidence="7" key="1">
    <citation type="submission" date="2021-02" db="EMBL/GenBank/DDBJ databases">
        <authorList>
            <person name="Nowell W R."/>
        </authorList>
    </citation>
    <scope>NUCLEOTIDE SEQUENCE</scope>
</reference>
<gene>
    <name evidence="7" type="ORF">EDS130_LOCUS35566</name>
    <name evidence="8" type="ORF">XAT740_LOCUS37373</name>
</gene>
<keyword evidence="3 5" id="KW-1133">Transmembrane helix</keyword>
<keyword evidence="4 5" id="KW-0472">Membrane</keyword>
<dbReference type="Proteomes" id="UP000663852">
    <property type="component" value="Unassembled WGS sequence"/>
</dbReference>
<organism evidence="7 10">
    <name type="scientific">Adineta ricciae</name>
    <name type="common">Rotifer</name>
    <dbReference type="NCBI Taxonomy" id="249248"/>
    <lineage>
        <taxon>Eukaryota</taxon>
        <taxon>Metazoa</taxon>
        <taxon>Spiralia</taxon>
        <taxon>Gnathifera</taxon>
        <taxon>Rotifera</taxon>
        <taxon>Eurotatoria</taxon>
        <taxon>Bdelloidea</taxon>
        <taxon>Adinetida</taxon>
        <taxon>Adinetidae</taxon>
        <taxon>Adineta</taxon>
    </lineage>
</organism>
<comment type="subcellular location">
    <subcellularLocation>
        <location evidence="1">Membrane</location>
    </subcellularLocation>
</comment>
<dbReference type="CDD" id="cd00637">
    <property type="entry name" value="7tm_classA_rhodopsin-like"/>
    <property type="match status" value="1"/>
</dbReference>
<dbReference type="GO" id="GO:0004930">
    <property type="term" value="F:G protein-coupled receptor activity"/>
    <property type="evidence" value="ECO:0007669"/>
    <property type="project" value="InterPro"/>
</dbReference>
<evidence type="ECO:0000313" key="8">
    <source>
        <dbReference type="EMBL" id="CAF1459818.1"/>
    </source>
</evidence>
<dbReference type="Gene3D" id="1.20.1070.10">
    <property type="entry name" value="Rhodopsin 7-helix transmembrane proteins"/>
    <property type="match status" value="1"/>
</dbReference>
<name>A0A815K9U9_ADIRI</name>
<evidence type="ECO:0000256" key="5">
    <source>
        <dbReference type="SAM" id="Phobius"/>
    </source>
</evidence>
<feature type="transmembrane region" description="Helical" evidence="5">
    <location>
        <begin position="140"/>
        <end position="163"/>
    </location>
</feature>
<feature type="transmembrane region" description="Helical" evidence="5">
    <location>
        <begin position="59"/>
        <end position="85"/>
    </location>
</feature>
<feature type="transmembrane region" description="Helical" evidence="5">
    <location>
        <begin position="25"/>
        <end position="47"/>
    </location>
</feature>
<dbReference type="EMBL" id="CAJNOJ010000314">
    <property type="protein sequence ID" value="CAF1392829.1"/>
    <property type="molecule type" value="Genomic_DNA"/>
</dbReference>
<keyword evidence="9" id="KW-1185">Reference proteome</keyword>
<dbReference type="InterPro" id="IPR017452">
    <property type="entry name" value="GPCR_Rhodpsn_7TM"/>
</dbReference>
<dbReference type="InterPro" id="IPR000276">
    <property type="entry name" value="GPCR_Rhodpsn"/>
</dbReference>
<dbReference type="AlphaFoldDB" id="A0A815K9U9"/>
<proteinExistence type="predicted"/>
<dbReference type="EMBL" id="CAJNOR010003920">
    <property type="protein sequence ID" value="CAF1459818.1"/>
    <property type="molecule type" value="Genomic_DNA"/>
</dbReference>
<feature type="transmembrane region" description="Helical" evidence="5">
    <location>
        <begin position="194"/>
        <end position="213"/>
    </location>
</feature>
<evidence type="ECO:0000313" key="9">
    <source>
        <dbReference type="Proteomes" id="UP000663828"/>
    </source>
</evidence>
<dbReference type="PROSITE" id="PS50262">
    <property type="entry name" value="G_PROTEIN_RECEP_F1_2"/>
    <property type="match status" value="1"/>
</dbReference>
<feature type="transmembrane region" description="Helical" evidence="5">
    <location>
        <begin position="234"/>
        <end position="258"/>
    </location>
</feature>
<dbReference type="Proteomes" id="UP000663828">
    <property type="component" value="Unassembled WGS sequence"/>
</dbReference>
<evidence type="ECO:0000256" key="1">
    <source>
        <dbReference type="ARBA" id="ARBA00004370"/>
    </source>
</evidence>
<evidence type="ECO:0000259" key="6">
    <source>
        <dbReference type="PROSITE" id="PS50262"/>
    </source>
</evidence>
<sequence>MSTFGNLTTTTTIAPYIPTSRPVQFSILLTIAIFSLPCSIFVLHHFLSTKTLYRAANNHVIILLLISNCLQTLTDVPGQLSYYILGVNRPLTLSYCYYFYFIDFYLFTTCFLLLTWSSFERHILIFHIYVFNTHRKRVAYHYIPLMICVTYPMIYYVYFIFFYPCENYYDEYTSYCVPACYLRTNAMMALYEQIAHGFALMLLIFIFNVLLFIRVVQQKARMGRQMTWKKNRKMAVQLFSMCFLFLLTNGGYFVVQIGQMLYDPTFGVEFSLWAIPVAMCMPPLFPFVCLSTLDELHGKLKRATPCWNRWAVVPITGTELQHLPTTTSRRRDYLKNG</sequence>
<keyword evidence="2 5" id="KW-0812">Transmembrane</keyword>
<evidence type="ECO:0000313" key="7">
    <source>
        <dbReference type="EMBL" id="CAF1392829.1"/>
    </source>
</evidence>
<evidence type="ECO:0000256" key="2">
    <source>
        <dbReference type="ARBA" id="ARBA00022692"/>
    </source>
</evidence>
<evidence type="ECO:0000256" key="4">
    <source>
        <dbReference type="ARBA" id="ARBA00023136"/>
    </source>
</evidence>
<feature type="domain" description="G-protein coupled receptors family 1 profile" evidence="6">
    <location>
        <begin position="38"/>
        <end position="286"/>
    </location>
</feature>
<feature type="transmembrane region" description="Helical" evidence="5">
    <location>
        <begin position="97"/>
        <end position="119"/>
    </location>
</feature>
<dbReference type="GO" id="GO:0016020">
    <property type="term" value="C:membrane"/>
    <property type="evidence" value="ECO:0007669"/>
    <property type="project" value="UniProtKB-SubCell"/>
</dbReference>
<comment type="caution">
    <text evidence="7">The sequence shown here is derived from an EMBL/GenBank/DDBJ whole genome shotgun (WGS) entry which is preliminary data.</text>
</comment>
<protein>
    <recommendedName>
        <fullName evidence="6">G-protein coupled receptors family 1 profile domain-containing protein</fullName>
    </recommendedName>
</protein>
<dbReference type="SUPFAM" id="SSF81321">
    <property type="entry name" value="Family A G protein-coupled receptor-like"/>
    <property type="match status" value="1"/>
</dbReference>
<evidence type="ECO:0000313" key="10">
    <source>
        <dbReference type="Proteomes" id="UP000663852"/>
    </source>
</evidence>
<evidence type="ECO:0000256" key="3">
    <source>
        <dbReference type="ARBA" id="ARBA00022989"/>
    </source>
</evidence>
<accession>A0A815K9U9</accession>
<dbReference type="Pfam" id="PF00001">
    <property type="entry name" value="7tm_1"/>
    <property type="match status" value="1"/>
</dbReference>
<feature type="transmembrane region" description="Helical" evidence="5">
    <location>
        <begin position="270"/>
        <end position="293"/>
    </location>
</feature>